<dbReference type="Gene3D" id="2.10.70.80">
    <property type="match status" value="1"/>
</dbReference>
<dbReference type="Proteomes" id="UP000054937">
    <property type="component" value="Unassembled WGS sequence"/>
</dbReference>
<dbReference type="SMART" id="SM00602">
    <property type="entry name" value="VPS10"/>
    <property type="match status" value="1"/>
</dbReference>
<keyword evidence="2" id="KW-0677">Repeat</keyword>
<feature type="compositionally biased region" description="Acidic residues" evidence="5">
    <location>
        <begin position="826"/>
        <end position="835"/>
    </location>
</feature>
<evidence type="ECO:0000313" key="7">
    <source>
        <dbReference type="EMBL" id="KRX00018.1"/>
    </source>
</evidence>
<gene>
    <name evidence="7" type="ORF">PPERSA_05520</name>
</gene>
<evidence type="ECO:0000256" key="1">
    <source>
        <dbReference type="ARBA" id="ARBA00004370"/>
    </source>
</evidence>
<sequence>MITLTNDGNVYRSIDFGFNWQILTDVLYNAATRQSNLGSINIGKMDQVHQSPVDSNIILVQSNNGYNFISQDCGATFITPGLNYKFSEFSFHPVKKDVLLGSFWNKCDKGAVDCIVTKQLFITHDLGTNWKKISDFIVQFEFAYLPNYDNYTPLDRIIYSKQEESKQSQYQNGWDDKTHLYYSDDFLKTSQQLVSQGNRFIINDSFILVAQSKQNNSVKLLVADLTEKDYNFQKVQIPEEIDYQSFTILDSSQNSFFINVNDQKSKSSYGTVYKSDSSGGKFVKALDNNVKNMGNGQCDFTNIEGVHGIYISNIYSQEAIDQFNKYQNSEKAEQEQLKNQNSNKGGRARQNRKNILKDQIQSRITFDMGSYWQPISAPVRDSEGKNIYCRANEGCSLHLHSISSNMQYGPVYSSKNAHGIVMATGNIGQSLQFKQDQVNTYLSRDAGLTWYEVRKGSYMYEFSDHGGLIIMAQNQQETNTVLYTWDEGLTWNTLQFIQQPIEVTNIITEPSNIGQRFLIIGQAQISDNNQVQTQGLVVALDFSTVHQVQCQGAESPNTPDSDYELWSPNGLSQPDCLLGANRQFVRRKRQSKCFNGQQFERQVKIDFCQCTESDWECDFGYARENGQGPCKFVGEESQRNTSPPDTCNGYYTVSKGYRKVTGDVCQGGIDYSPYIYTCPYFNFTSSNFWVNLLILSGLGALIYYVYHNQEKSLSTVLELMEQLQNLANKLNLGSLLKQKQSGYVDFSNYDFEKNNIGGAFDESLVSGQDEEISDGQKLDNLKLENNDQEEGELIKEDDKQKKINKQIQNSQGGQNKKNEENGNLLDEYDSGDEYDGFNPRK</sequence>
<dbReference type="PANTHER" id="PTHR12106">
    <property type="entry name" value="SORTILIN RELATED"/>
    <property type="match status" value="1"/>
</dbReference>
<feature type="compositionally biased region" description="Low complexity" evidence="5">
    <location>
        <begin position="805"/>
        <end position="825"/>
    </location>
</feature>
<dbReference type="InterPro" id="IPR006581">
    <property type="entry name" value="VPS10"/>
</dbReference>
<dbReference type="InterPro" id="IPR015943">
    <property type="entry name" value="WD40/YVTN_repeat-like_dom_sf"/>
</dbReference>
<dbReference type="SUPFAM" id="SSF110296">
    <property type="entry name" value="Oligoxyloglucan reducing end-specific cellobiohydrolase"/>
    <property type="match status" value="1"/>
</dbReference>
<proteinExistence type="predicted"/>
<feature type="region of interest" description="Disordered" evidence="5">
    <location>
        <begin position="786"/>
        <end position="841"/>
    </location>
</feature>
<dbReference type="GO" id="GO:0006892">
    <property type="term" value="P:post-Golgi vesicle-mediated transport"/>
    <property type="evidence" value="ECO:0007669"/>
    <property type="project" value="TreeGrafter"/>
</dbReference>
<evidence type="ECO:0000256" key="3">
    <source>
        <dbReference type="ARBA" id="ARBA00023136"/>
    </source>
</evidence>
<dbReference type="OMA" id="FAPFYSV"/>
<dbReference type="Pfam" id="PF15901">
    <property type="entry name" value="Sortilin_C"/>
    <property type="match status" value="1"/>
</dbReference>
<accession>A0A0V0QCV9</accession>
<dbReference type="InterPro" id="IPR031777">
    <property type="entry name" value="Sortilin_C"/>
</dbReference>
<reference evidence="7 8" key="1">
    <citation type="journal article" date="2015" name="Sci. Rep.">
        <title>Genome of the facultative scuticociliatosis pathogen Pseudocohnilembus persalinus provides insight into its virulence through horizontal gene transfer.</title>
        <authorList>
            <person name="Xiong J."/>
            <person name="Wang G."/>
            <person name="Cheng J."/>
            <person name="Tian M."/>
            <person name="Pan X."/>
            <person name="Warren A."/>
            <person name="Jiang C."/>
            <person name="Yuan D."/>
            <person name="Miao W."/>
        </authorList>
    </citation>
    <scope>NUCLEOTIDE SEQUENCE [LARGE SCALE GENOMIC DNA]</scope>
    <source>
        <strain evidence="7">36N120E</strain>
    </source>
</reference>
<dbReference type="OrthoDB" id="443634at2759"/>
<comment type="caution">
    <text evidence="7">The sequence shown here is derived from an EMBL/GenBank/DDBJ whole genome shotgun (WGS) entry which is preliminary data.</text>
</comment>
<organism evidence="7 8">
    <name type="scientific">Pseudocohnilembus persalinus</name>
    <name type="common">Ciliate</name>
    <dbReference type="NCBI Taxonomy" id="266149"/>
    <lineage>
        <taxon>Eukaryota</taxon>
        <taxon>Sar</taxon>
        <taxon>Alveolata</taxon>
        <taxon>Ciliophora</taxon>
        <taxon>Intramacronucleata</taxon>
        <taxon>Oligohymenophorea</taxon>
        <taxon>Scuticociliatia</taxon>
        <taxon>Philasterida</taxon>
        <taxon>Pseudocohnilembidae</taxon>
        <taxon>Pseudocohnilembus</taxon>
    </lineage>
</organism>
<evidence type="ECO:0000256" key="2">
    <source>
        <dbReference type="ARBA" id="ARBA00022737"/>
    </source>
</evidence>
<name>A0A0V0QCV9_PSEPJ</name>
<feature type="domain" description="VPS10" evidence="6">
    <location>
        <begin position="1"/>
        <end position="683"/>
    </location>
</feature>
<evidence type="ECO:0000256" key="4">
    <source>
        <dbReference type="ARBA" id="ARBA00023180"/>
    </source>
</evidence>
<dbReference type="GO" id="GO:0005794">
    <property type="term" value="C:Golgi apparatus"/>
    <property type="evidence" value="ECO:0007669"/>
    <property type="project" value="TreeGrafter"/>
</dbReference>
<dbReference type="Gene3D" id="3.30.60.270">
    <property type="match status" value="1"/>
</dbReference>
<dbReference type="Gene3D" id="2.130.10.10">
    <property type="entry name" value="YVTN repeat-like/Quinoprotein amine dehydrogenase"/>
    <property type="match status" value="1"/>
</dbReference>
<keyword evidence="4" id="KW-0325">Glycoprotein</keyword>
<dbReference type="GO" id="GO:0016020">
    <property type="term" value="C:membrane"/>
    <property type="evidence" value="ECO:0007669"/>
    <property type="project" value="UniProtKB-SubCell"/>
</dbReference>
<dbReference type="AlphaFoldDB" id="A0A0V0QCV9"/>
<keyword evidence="3" id="KW-0472">Membrane</keyword>
<feature type="region of interest" description="Disordered" evidence="5">
    <location>
        <begin position="330"/>
        <end position="354"/>
    </location>
</feature>
<dbReference type="CDD" id="cd15482">
    <property type="entry name" value="Sialidase_non-viral"/>
    <property type="match status" value="1"/>
</dbReference>
<feature type="compositionally biased region" description="Basic and acidic residues" evidence="5">
    <location>
        <begin position="792"/>
        <end position="801"/>
    </location>
</feature>
<keyword evidence="8" id="KW-1185">Reference proteome</keyword>
<dbReference type="InterPro" id="IPR031778">
    <property type="entry name" value="Sortilin_N"/>
</dbReference>
<dbReference type="InParanoid" id="A0A0V0QCV9"/>
<protein>
    <recommendedName>
        <fullName evidence="6">VPS10 domain-containing protein</fullName>
    </recommendedName>
</protein>
<evidence type="ECO:0000259" key="6">
    <source>
        <dbReference type="SMART" id="SM00602"/>
    </source>
</evidence>
<comment type="subcellular location">
    <subcellularLocation>
        <location evidence="1">Membrane</location>
    </subcellularLocation>
</comment>
<evidence type="ECO:0000256" key="5">
    <source>
        <dbReference type="SAM" id="MobiDB-lite"/>
    </source>
</evidence>
<dbReference type="EMBL" id="LDAU01000198">
    <property type="protein sequence ID" value="KRX00018.1"/>
    <property type="molecule type" value="Genomic_DNA"/>
</dbReference>
<evidence type="ECO:0000313" key="8">
    <source>
        <dbReference type="Proteomes" id="UP000054937"/>
    </source>
</evidence>
<dbReference type="InterPro" id="IPR050310">
    <property type="entry name" value="VPS10-sortilin"/>
</dbReference>
<dbReference type="PANTHER" id="PTHR12106:SF27">
    <property type="entry name" value="SORTILIN-RELATED RECEPTOR"/>
    <property type="match status" value="1"/>
</dbReference>
<dbReference type="Pfam" id="PF15902">
    <property type="entry name" value="Sortilin-Vps10"/>
    <property type="match status" value="1"/>
</dbReference>